<evidence type="ECO:0000313" key="3">
    <source>
        <dbReference type="Proteomes" id="UP000769157"/>
    </source>
</evidence>
<sequence length="239" mass="27065">MPILRSARRLRGQLGELGDDYVDIVDEYDEGRADWADDAQSEVEEQIPEVDIQEMVDLANELLRNGHGQANMRVRARNVELAREIILEHDRRTGRAPPQRLDDRPLWMKIVDSVTLTLFPIVLLRIVKNLLSVSSFSIDILQDTFDYIDFVQGVDSSSGNVSLLLKFGKIIAEEFPQLGSGFQIVLTLTVFYVYTILFSVFMVISLGFLIMCLLFSLGKRWQSLEKLVVGIVKDGQGCI</sequence>
<organism evidence="2 3">
    <name type="scientific">Ogataea philodendri</name>
    <dbReference type="NCBI Taxonomy" id="1378263"/>
    <lineage>
        <taxon>Eukaryota</taxon>
        <taxon>Fungi</taxon>
        <taxon>Dikarya</taxon>
        <taxon>Ascomycota</taxon>
        <taxon>Saccharomycotina</taxon>
        <taxon>Pichiomycetes</taxon>
        <taxon>Pichiales</taxon>
        <taxon>Pichiaceae</taxon>
        <taxon>Ogataea</taxon>
    </lineage>
</organism>
<dbReference type="EMBL" id="JAEUBE010000137">
    <property type="protein sequence ID" value="KAH3669264.1"/>
    <property type="molecule type" value="Genomic_DNA"/>
</dbReference>
<evidence type="ECO:0000256" key="1">
    <source>
        <dbReference type="SAM" id="Phobius"/>
    </source>
</evidence>
<dbReference type="Proteomes" id="UP000769157">
    <property type="component" value="Unassembled WGS sequence"/>
</dbReference>
<evidence type="ECO:0000313" key="2">
    <source>
        <dbReference type="EMBL" id="KAH3669264.1"/>
    </source>
</evidence>
<proteinExistence type="predicted"/>
<gene>
    <name evidence="2" type="ORF">OGAPHI_001385</name>
</gene>
<keyword evidence="3" id="KW-1185">Reference proteome</keyword>
<reference evidence="2" key="2">
    <citation type="submission" date="2021-01" db="EMBL/GenBank/DDBJ databases">
        <authorList>
            <person name="Schikora-Tamarit M.A."/>
        </authorList>
    </citation>
    <scope>NUCLEOTIDE SEQUENCE</scope>
    <source>
        <strain evidence="2">CBS6075</strain>
    </source>
</reference>
<keyword evidence="1" id="KW-0812">Transmembrane</keyword>
<dbReference type="RefSeq" id="XP_046063527.1">
    <property type="nucleotide sequence ID" value="XM_046202140.1"/>
</dbReference>
<name>A0A9P8PD47_9ASCO</name>
<keyword evidence="1" id="KW-0472">Membrane</keyword>
<dbReference type="AlphaFoldDB" id="A0A9P8PD47"/>
<dbReference type="OrthoDB" id="3980750at2759"/>
<dbReference type="GeneID" id="70233353"/>
<feature type="transmembrane region" description="Helical" evidence="1">
    <location>
        <begin position="191"/>
        <end position="217"/>
    </location>
</feature>
<reference evidence="2" key="1">
    <citation type="journal article" date="2021" name="Open Biol.">
        <title>Shared evolutionary footprints suggest mitochondrial oxidative damage underlies multiple complex I losses in fungi.</title>
        <authorList>
            <person name="Schikora-Tamarit M.A."/>
            <person name="Marcet-Houben M."/>
            <person name="Nosek J."/>
            <person name="Gabaldon T."/>
        </authorList>
    </citation>
    <scope>NUCLEOTIDE SEQUENCE</scope>
    <source>
        <strain evidence="2">CBS6075</strain>
    </source>
</reference>
<accession>A0A9P8PD47</accession>
<protein>
    <submittedName>
        <fullName evidence="2">Uncharacterized protein</fullName>
    </submittedName>
</protein>
<comment type="caution">
    <text evidence="2">The sequence shown here is derived from an EMBL/GenBank/DDBJ whole genome shotgun (WGS) entry which is preliminary data.</text>
</comment>
<keyword evidence="1" id="KW-1133">Transmembrane helix</keyword>